<keyword evidence="5" id="KW-1185">Reference proteome</keyword>
<feature type="chain" id="PRO_5039438493" description="LPXTG-motif cell wall anchor domain-containing protein" evidence="3">
    <location>
        <begin position="24"/>
        <end position="379"/>
    </location>
</feature>
<proteinExistence type="predicted"/>
<feature type="transmembrane region" description="Helical" evidence="2">
    <location>
        <begin position="348"/>
        <end position="367"/>
    </location>
</feature>
<sequence>MRRVIRAVLAGFVAAAIGVPALAEPAAAADGDLKVLGLPQAESYRLDGQKLTIPLQITNTGTAPISSGWVAVTADFGLTAVAYQGCRLADSGFFTNRQYCPLNQELRPGQVLTFVTIQDGARTDGLRMAVESYVVPNADLAVSIGAPDAGAVEQTGGPAFAWVAGTPGPTSSPVPSWYFTVKTGAQENVEGIGGTIRGKRGDVVPLEVGIRNLGPAAILPPSDSPMFRYRIAVPAGTELVKLEPADPENPSCRQFGDLPPNTQECAVLDGRPFMPGTETGKVTLHVKITSPTPGTGGVTVRNKTTPITVEVLPAASPSASPSVSPSVSPSASGAPGGPLPVTGTNMPLLAGIGAALIAAGIALLVLFRRRRVVLTNTGD</sequence>
<dbReference type="RefSeq" id="WP_190251177.1">
    <property type="nucleotide sequence ID" value="NZ_BMPI01000016.1"/>
</dbReference>
<evidence type="ECO:0000313" key="5">
    <source>
        <dbReference type="Proteomes" id="UP000642070"/>
    </source>
</evidence>
<evidence type="ECO:0000256" key="1">
    <source>
        <dbReference type="SAM" id="MobiDB-lite"/>
    </source>
</evidence>
<gene>
    <name evidence="4" type="ORF">GCM10007977_037910</name>
</gene>
<evidence type="ECO:0008006" key="6">
    <source>
        <dbReference type="Google" id="ProtNLM"/>
    </source>
</evidence>
<reference evidence="4" key="1">
    <citation type="journal article" date="2014" name="Int. J. Syst. Evol. Microbiol.">
        <title>Complete genome sequence of Corynebacterium casei LMG S-19264T (=DSM 44701T), isolated from a smear-ripened cheese.</title>
        <authorList>
            <consortium name="US DOE Joint Genome Institute (JGI-PGF)"/>
            <person name="Walter F."/>
            <person name="Albersmeier A."/>
            <person name="Kalinowski J."/>
            <person name="Ruckert C."/>
        </authorList>
    </citation>
    <scope>NUCLEOTIDE SEQUENCE</scope>
    <source>
        <strain evidence="4">JCM 19831</strain>
    </source>
</reference>
<accession>A0A917TQ53</accession>
<evidence type="ECO:0000313" key="4">
    <source>
        <dbReference type="EMBL" id="GGM32942.1"/>
    </source>
</evidence>
<feature type="compositionally biased region" description="Low complexity" evidence="1">
    <location>
        <begin position="315"/>
        <end position="333"/>
    </location>
</feature>
<evidence type="ECO:0000256" key="2">
    <source>
        <dbReference type="SAM" id="Phobius"/>
    </source>
</evidence>
<protein>
    <recommendedName>
        <fullName evidence="6">LPXTG-motif cell wall anchor domain-containing protein</fullName>
    </recommendedName>
</protein>
<organism evidence="4 5">
    <name type="scientific">Dactylosporangium sucinum</name>
    <dbReference type="NCBI Taxonomy" id="1424081"/>
    <lineage>
        <taxon>Bacteria</taxon>
        <taxon>Bacillati</taxon>
        <taxon>Actinomycetota</taxon>
        <taxon>Actinomycetes</taxon>
        <taxon>Micromonosporales</taxon>
        <taxon>Micromonosporaceae</taxon>
        <taxon>Dactylosporangium</taxon>
    </lineage>
</organism>
<feature type="signal peptide" evidence="3">
    <location>
        <begin position="1"/>
        <end position="23"/>
    </location>
</feature>
<dbReference type="NCBIfam" id="TIGR01167">
    <property type="entry name" value="LPXTG_anchor"/>
    <property type="match status" value="1"/>
</dbReference>
<evidence type="ECO:0000256" key="3">
    <source>
        <dbReference type="SAM" id="SignalP"/>
    </source>
</evidence>
<keyword evidence="2" id="KW-0472">Membrane</keyword>
<comment type="caution">
    <text evidence="4">The sequence shown here is derived from an EMBL/GenBank/DDBJ whole genome shotgun (WGS) entry which is preliminary data.</text>
</comment>
<reference evidence="4" key="2">
    <citation type="submission" date="2020-09" db="EMBL/GenBank/DDBJ databases">
        <authorList>
            <person name="Sun Q."/>
            <person name="Ohkuma M."/>
        </authorList>
    </citation>
    <scope>NUCLEOTIDE SEQUENCE</scope>
    <source>
        <strain evidence="4">JCM 19831</strain>
    </source>
</reference>
<dbReference type="AlphaFoldDB" id="A0A917TQ53"/>
<name>A0A917TQ53_9ACTN</name>
<keyword evidence="2" id="KW-1133">Transmembrane helix</keyword>
<feature type="region of interest" description="Disordered" evidence="1">
    <location>
        <begin position="315"/>
        <end position="338"/>
    </location>
</feature>
<keyword evidence="3" id="KW-0732">Signal</keyword>
<dbReference type="EMBL" id="BMPI01000016">
    <property type="protein sequence ID" value="GGM32942.1"/>
    <property type="molecule type" value="Genomic_DNA"/>
</dbReference>
<dbReference type="Proteomes" id="UP000642070">
    <property type="component" value="Unassembled WGS sequence"/>
</dbReference>
<keyword evidence="2" id="KW-0812">Transmembrane</keyword>